<evidence type="ECO:0000256" key="1">
    <source>
        <dbReference type="SAM" id="Phobius"/>
    </source>
</evidence>
<evidence type="ECO:0000313" key="4">
    <source>
        <dbReference type="Proteomes" id="UP000187209"/>
    </source>
</evidence>
<dbReference type="EMBL" id="MPUH01000283">
    <property type="protein sequence ID" value="OMJ84027.1"/>
    <property type="molecule type" value="Genomic_DNA"/>
</dbReference>
<evidence type="ECO:0000259" key="2">
    <source>
        <dbReference type="Pfam" id="PF10601"/>
    </source>
</evidence>
<dbReference type="InterPro" id="IPR006629">
    <property type="entry name" value="LITAF"/>
</dbReference>
<keyword evidence="1" id="KW-1133">Transmembrane helix</keyword>
<reference evidence="3 4" key="1">
    <citation type="submission" date="2016-11" db="EMBL/GenBank/DDBJ databases">
        <title>The macronuclear genome of Stentor coeruleus: a giant cell with tiny introns.</title>
        <authorList>
            <person name="Slabodnick M."/>
            <person name="Ruby J.G."/>
            <person name="Reiff S.B."/>
            <person name="Swart E.C."/>
            <person name="Gosai S."/>
            <person name="Prabakaran S."/>
            <person name="Witkowska E."/>
            <person name="Larue G.E."/>
            <person name="Fisher S."/>
            <person name="Freeman R.M."/>
            <person name="Gunawardena J."/>
            <person name="Chu W."/>
            <person name="Stover N.A."/>
            <person name="Gregory B.D."/>
            <person name="Nowacki M."/>
            <person name="Derisi J."/>
            <person name="Roy S.W."/>
            <person name="Marshall W.F."/>
            <person name="Sood P."/>
        </authorList>
    </citation>
    <scope>NUCLEOTIDE SEQUENCE [LARGE SCALE GENOMIC DNA]</scope>
    <source>
        <strain evidence="3">WM001</strain>
    </source>
</reference>
<gene>
    <name evidence="3" type="ORF">SteCoe_14953</name>
</gene>
<keyword evidence="4" id="KW-1185">Reference proteome</keyword>
<dbReference type="Pfam" id="PF10601">
    <property type="entry name" value="zf-LITAF-like"/>
    <property type="match status" value="1"/>
</dbReference>
<keyword evidence="1" id="KW-0812">Transmembrane</keyword>
<protein>
    <recommendedName>
        <fullName evidence="2">LITAF domain-containing protein</fullName>
    </recommendedName>
</protein>
<feature type="transmembrane region" description="Helical" evidence="1">
    <location>
        <begin position="70"/>
        <end position="91"/>
    </location>
</feature>
<organism evidence="3 4">
    <name type="scientific">Stentor coeruleus</name>
    <dbReference type="NCBI Taxonomy" id="5963"/>
    <lineage>
        <taxon>Eukaryota</taxon>
        <taxon>Sar</taxon>
        <taxon>Alveolata</taxon>
        <taxon>Ciliophora</taxon>
        <taxon>Postciliodesmatophora</taxon>
        <taxon>Heterotrichea</taxon>
        <taxon>Heterotrichida</taxon>
        <taxon>Stentoridae</taxon>
        <taxon>Stentor</taxon>
    </lineage>
</organism>
<dbReference type="Proteomes" id="UP000187209">
    <property type="component" value="Unassembled WGS sequence"/>
</dbReference>
<sequence length="108" mass="12008">MSNIVIVGSNTVSYPQVAYYPVSTAVMYPPTIISPSIVPITTGIICNFSIAYSGCPHINTSTSTSYTTSAWIWFIFLFIVCPILSFLPFCLEDCMDRTTYCHDCGRRL</sequence>
<keyword evidence="1" id="KW-0472">Membrane</keyword>
<feature type="domain" description="LITAF" evidence="2">
    <location>
        <begin position="58"/>
        <end position="108"/>
    </location>
</feature>
<name>A0A1R2C4W0_9CILI</name>
<accession>A0A1R2C4W0</accession>
<comment type="caution">
    <text evidence="3">The sequence shown here is derived from an EMBL/GenBank/DDBJ whole genome shotgun (WGS) entry which is preliminary data.</text>
</comment>
<dbReference type="AlphaFoldDB" id="A0A1R2C4W0"/>
<evidence type="ECO:0000313" key="3">
    <source>
        <dbReference type="EMBL" id="OMJ84027.1"/>
    </source>
</evidence>
<proteinExistence type="predicted"/>